<dbReference type="CDD" id="cd03801">
    <property type="entry name" value="GT4_PimA-like"/>
    <property type="match status" value="1"/>
</dbReference>
<dbReference type="PANTHER" id="PTHR45947:SF14">
    <property type="entry name" value="SLL1723 PROTEIN"/>
    <property type="match status" value="1"/>
</dbReference>
<dbReference type="AlphaFoldDB" id="A0A2S9WU35"/>
<dbReference type="PANTHER" id="PTHR45947">
    <property type="entry name" value="SULFOQUINOVOSYL TRANSFERASE SQD2"/>
    <property type="match status" value="1"/>
</dbReference>
<dbReference type="InterPro" id="IPR050194">
    <property type="entry name" value="Glycosyltransferase_grp1"/>
</dbReference>
<sequence length="384" mass="43757">MHIAYLTPEYPHERIGSSGGLGTSIKNLAEELIASKIEVSIIVYGKHMSDHFKENGINFYILKQKYYKVGGFYFYRKHINAYLSRLIKEKGIDLLEAPDWTGITAFMKFKVPLVIRFHGSDTYFCRIEGRPQKWKNRFFETNAIKRAQAFIAPTNFAGQKSADLFKMKVNDVKVIHYGLQLDKFENPHPDNYQEFNLLNIGTLIRKKGVFQLLQIFTKVLNQFPKASLTLIGGDAPDIATGSYSTWELMKASVSTEVLSRIDYVGKLPYSEVQERVKNAHLCVFPSLAETLGMVTIESMALKKVVVNTNIGWAQDIIEQGVDGFMHHPNDVNAFLASIKTLFENKDRMLKIGAAARRKVECDFNIHKIVATNINYYQQIKDNHG</sequence>
<dbReference type="InterPro" id="IPR001296">
    <property type="entry name" value="Glyco_trans_1"/>
</dbReference>
<dbReference type="RefSeq" id="WP_105982762.1">
    <property type="nucleotide sequence ID" value="NZ_MQUC01000003.1"/>
</dbReference>
<dbReference type="Pfam" id="PF13439">
    <property type="entry name" value="Glyco_transf_4"/>
    <property type="match status" value="1"/>
</dbReference>
<keyword evidence="4" id="KW-1185">Reference proteome</keyword>
<keyword evidence="3" id="KW-0808">Transferase</keyword>
<dbReference type="OrthoDB" id="502646at2"/>
<evidence type="ECO:0000313" key="3">
    <source>
        <dbReference type="EMBL" id="PRP66983.1"/>
    </source>
</evidence>
<dbReference type="SUPFAM" id="SSF53756">
    <property type="entry name" value="UDP-Glycosyltransferase/glycogen phosphorylase"/>
    <property type="match status" value="1"/>
</dbReference>
<dbReference type="Gene3D" id="3.40.50.2000">
    <property type="entry name" value="Glycogen Phosphorylase B"/>
    <property type="match status" value="2"/>
</dbReference>
<protein>
    <submittedName>
        <fullName evidence="3">Glycosyl transferase family 1</fullName>
    </submittedName>
</protein>
<gene>
    <name evidence="3" type="ORF">BST86_07665</name>
</gene>
<feature type="domain" description="Glycosyltransferase subfamily 4-like N-terminal" evidence="2">
    <location>
        <begin position="19"/>
        <end position="182"/>
    </location>
</feature>
<feature type="domain" description="Glycosyl transferase family 1" evidence="1">
    <location>
        <begin position="190"/>
        <end position="357"/>
    </location>
</feature>
<reference evidence="3 4" key="1">
    <citation type="submission" date="2016-11" db="EMBL/GenBank/DDBJ databases">
        <title>Trade-off between light-utilization and light-protection in marine flavobacteria.</title>
        <authorList>
            <person name="Kumagai Y."/>
        </authorList>
    </citation>
    <scope>NUCLEOTIDE SEQUENCE [LARGE SCALE GENOMIC DNA]</scope>
    <source>
        <strain evidence="3 4">JCM 17109</strain>
    </source>
</reference>
<accession>A0A2S9WU35</accession>
<comment type="caution">
    <text evidence="3">The sequence shown here is derived from an EMBL/GenBank/DDBJ whole genome shotgun (WGS) entry which is preliminary data.</text>
</comment>
<evidence type="ECO:0000313" key="4">
    <source>
        <dbReference type="Proteomes" id="UP000239532"/>
    </source>
</evidence>
<dbReference type="Proteomes" id="UP000239532">
    <property type="component" value="Unassembled WGS sequence"/>
</dbReference>
<dbReference type="EMBL" id="MQUC01000003">
    <property type="protein sequence ID" value="PRP66983.1"/>
    <property type="molecule type" value="Genomic_DNA"/>
</dbReference>
<proteinExistence type="predicted"/>
<evidence type="ECO:0000259" key="2">
    <source>
        <dbReference type="Pfam" id="PF13439"/>
    </source>
</evidence>
<name>A0A2S9WU35_9FLAO</name>
<organism evidence="3 4">
    <name type="scientific">Nonlabens agnitus</name>
    <dbReference type="NCBI Taxonomy" id="870484"/>
    <lineage>
        <taxon>Bacteria</taxon>
        <taxon>Pseudomonadati</taxon>
        <taxon>Bacteroidota</taxon>
        <taxon>Flavobacteriia</taxon>
        <taxon>Flavobacteriales</taxon>
        <taxon>Flavobacteriaceae</taxon>
        <taxon>Nonlabens</taxon>
    </lineage>
</organism>
<dbReference type="InterPro" id="IPR028098">
    <property type="entry name" value="Glyco_trans_4-like_N"/>
</dbReference>
<dbReference type="GO" id="GO:0016757">
    <property type="term" value="F:glycosyltransferase activity"/>
    <property type="evidence" value="ECO:0007669"/>
    <property type="project" value="InterPro"/>
</dbReference>
<evidence type="ECO:0000259" key="1">
    <source>
        <dbReference type="Pfam" id="PF00534"/>
    </source>
</evidence>
<dbReference type="Pfam" id="PF00534">
    <property type="entry name" value="Glycos_transf_1"/>
    <property type="match status" value="1"/>
</dbReference>